<evidence type="ECO:0000313" key="3">
    <source>
        <dbReference type="Proteomes" id="UP000315440"/>
    </source>
</evidence>
<dbReference type="OrthoDB" id="5419447at2"/>
<organism evidence="2 3">
    <name type="scientific">Pseudobythopirellula maris</name>
    <dbReference type="NCBI Taxonomy" id="2527991"/>
    <lineage>
        <taxon>Bacteria</taxon>
        <taxon>Pseudomonadati</taxon>
        <taxon>Planctomycetota</taxon>
        <taxon>Planctomycetia</taxon>
        <taxon>Pirellulales</taxon>
        <taxon>Lacipirellulaceae</taxon>
        <taxon>Pseudobythopirellula</taxon>
    </lineage>
</organism>
<dbReference type="AlphaFoldDB" id="A0A5C5ZLV2"/>
<keyword evidence="3" id="KW-1185">Reference proteome</keyword>
<dbReference type="RefSeq" id="WP_146399491.1">
    <property type="nucleotide sequence ID" value="NZ_SJPQ01000002.1"/>
</dbReference>
<sequence>MATNPCRDCGNGVSPSATTCPQCGAPRPSDPDWDGYGFEYKSPQVFLGLPLVHISFKYRENRMPVFAKGWLAVGQFSCGFFNLSQFGVGPFAVSQFALAGMAISQICVAVEAICQIGLVWQGTGQLLFELKELL</sequence>
<proteinExistence type="predicted"/>
<feature type="region of interest" description="Disordered" evidence="1">
    <location>
        <begin position="1"/>
        <end position="25"/>
    </location>
</feature>
<comment type="caution">
    <text evidence="2">The sequence shown here is derived from an EMBL/GenBank/DDBJ whole genome shotgun (WGS) entry which is preliminary data.</text>
</comment>
<evidence type="ECO:0000313" key="2">
    <source>
        <dbReference type="EMBL" id="TWT88434.1"/>
    </source>
</evidence>
<gene>
    <name evidence="2" type="ORF">Mal64_19150</name>
</gene>
<evidence type="ECO:0000256" key="1">
    <source>
        <dbReference type="SAM" id="MobiDB-lite"/>
    </source>
</evidence>
<dbReference type="Proteomes" id="UP000315440">
    <property type="component" value="Unassembled WGS sequence"/>
</dbReference>
<accession>A0A5C5ZLV2</accession>
<protein>
    <recommendedName>
        <fullName evidence="4">Zinc-ribbon domain-containing protein</fullName>
    </recommendedName>
</protein>
<reference evidence="2 3" key="1">
    <citation type="submission" date="2019-02" db="EMBL/GenBank/DDBJ databases">
        <title>Deep-cultivation of Planctomycetes and their phenomic and genomic characterization uncovers novel biology.</title>
        <authorList>
            <person name="Wiegand S."/>
            <person name="Jogler M."/>
            <person name="Boedeker C."/>
            <person name="Pinto D."/>
            <person name="Vollmers J."/>
            <person name="Rivas-Marin E."/>
            <person name="Kohn T."/>
            <person name="Peeters S.H."/>
            <person name="Heuer A."/>
            <person name="Rast P."/>
            <person name="Oberbeckmann S."/>
            <person name="Bunk B."/>
            <person name="Jeske O."/>
            <person name="Meyerdierks A."/>
            <person name="Storesund J.E."/>
            <person name="Kallscheuer N."/>
            <person name="Luecker S."/>
            <person name="Lage O.M."/>
            <person name="Pohl T."/>
            <person name="Merkel B.J."/>
            <person name="Hornburger P."/>
            <person name="Mueller R.-W."/>
            <person name="Bruemmer F."/>
            <person name="Labrenz M."/>
            <person name="Spormann A.M."/>
            <person name="Op Den Camp H."/>
            <person name="Overmann J."/>
            <person name="Amann R."/>
            <person name="Jetten M.S.M."/>
            <person name="Mascher T."/>
            <person name="Medema M.H."/>
            <person name="Devos D.P."/>
            <person name="Kaster A.-K."/>
            <person name="Ovreas L."/>
            <person name="Rohde M."/>
            <person name="Galperin M.Y."/>
            <person name="Jogler C."/>
        </authorList>
    </citation>
    <scope>NUCLEOTIDE SEQUENCE [LARGE SCALE GENOMIC DNA]</scope>
    <source>
        <strain evidence="2 3">Mal64</strain>
    </source>
</reference>
<name>A0A5C5ZLV2_9BACT</name>
<dbReference type="EMBL" id="SJPQ01000002">
    <property type="protein sequence ID" value="TWT88434.1"/>
    <property type="molecule type" value="Genomic_DNA"/>
</dbReference>
<evidence type="ECO:0008006" key="4">
    <source>
        <dbReference type="Google" id="ProtNLM"/>
    </source>
</evidence>